<sequence>MHDQRDAAGFLQRLRKRHHTHNQDNTRPVDRFICAFSINTAKFSHQQAGDNRRDRVGNFIGQHQRHHQYQAENGVRRLAVRRRGFADLDRHIQHHKVAAFLPQQAD</sequence>
<evidence type="ECO:0000313" key="3">
    <source>
        <dbReference type="Proteomes" id="UP000041314"/>
    </source>
</evidence>
<dbReference type="AlphaFoldDB" id="A0A655EBG6"/>
<dbReference type="EMBL" id="CQPA01000060">
    <property type="protein sequence ID" value="CNV14237.1"/>
    <property type="molecule type" value="Genomic_DNA"/>
</dbReference>
<dbReference type="Proteomes" id="UP000041314">
    <property type="component" value="Unassembled WGS sequence"/>
</dbReference>
<accession>A0A655EBG6</accession>
<feature type="region of interest" description="Disordered" evidence="1">
    <location>
        <begin position="1"/>
        <end position="27"/>
    </location>
</feature>
<protein>
    <submittedName>
        <fullName evidence="2">Uncharacterized protein</fullName>
    </submittedName>
</protein>
<evidence type="ECO:0000313" key="2">
    <source>
        <dbReference type="EMBL" id="CNV14237.1"/>
    </source>
</evidence>
<proteinExistence type="predicted"/>
<organism evidence="2 3">
    <name type="scientific">Salmonella enterica subsp. enterica serovar Bovismorbificans</name>
    <dbReference type="NCBI Taxonomy" id="58097"/>
    <lineage>
        <taxon>Bacteria</taxon>
        <taxon>Pseudomonadati</taxon>
        <taxon>Pseudomonadota</taxon>
        <taxon>Gammaproteobacteria</taxon>
        <taxon>Enterobacterales</taxon>
        <taxon>Enterobacteriaceae</taxon>
        <taxon>Salmonella</taxon>
    </lineage>
</organism>
<gene>
    <name evidence="2" type="ORF">ERS008198_04472</name>
</gene>
<name>A0A655EBG6_SALET</name>
<evidence type="ECO:0000256" key="1">
    <source>
        <dbReference type="SAM" id="MobiDB-lite"/>
    </source>
</evidence>
<reference evidence="2 3" key="1">
    <citation type="submission" date="2015-03" db="EMBL/GenBank/DDBJ databases">
        <authorList>
            <consortium name="Pathogen Informatics"/>
        </authorList>
    </citation>
    <scope>NUCLEOTIDE SEQUENCE [LARGE SCALE GENOMIC DNA]</scope>
    <source>
        <strain evidence="2 3">A1104</strain>
    </source>
</reference>